<dbReference type="AlphaFoldDB" id="G0UX96"/>
<protein>
    <submittedName>
        <fullName evidence="1">Uncharacterized protein</fullName>
    </submittedName>
</protein>
<organism evidence="1">
    <name type="scientific">Trypanosoma congolense (strain IL3000)</name>
    <dbReference type="NCBI Taxonomy" id="1068625"/>
    <lineage>
        <taxon>Eukaryota</taxon>
        <taxon>Discoba</taxon>
        <taxon>Euglenozoa</taxon>
        <taxon>Kinetoplastea</taxon>
        <taxon>Metakinetoplastina</taxon>
        <taxon>Trypanosomatida</taxon>
        <taxon>Trypanosomatidae</taxon>
        <taxon>Trypanosoma</taxon>
        <taxon>Nannomonas</taxon>
    </lineage>
</organism>
<proteinExistence type="predicted"/>
<dbReference type="EMBL" id="HE575323">
    <property type="protein sequence ID" value="CCC94013.1"/>
    <property type="molecule type" value="Genomic_DNA"/>
</dbReference>
<reference evidence="1" key="1">
    <citation type="journal article" date="2012" name="Proc. Natl. Acad. Sci. U.S.A.">
        <title>Antigenic diversity is generated by distinct evolutionary mechanisms in African trypanosome species.</title>
        <authorList>
            <person name="Jackson A.P."/>
            <person name="Berry A."/>
            <person name="Aslett M."/>
            <person name="Allison H.C."/>
            <person name="Burton P."/>
            <person name="Vavrova-Anderson J."/>
            <person name="Brown R."/>
            <person name="Browne H."/>
            <person name="Corton N."/>
            <person name="Hauser H."/>
            <person name="Gamble J."/>
            <person name="Gilderthorp R."/>
            <person name="Marcello L."/>
            <person name="McQuillan J."/>
            <person name="Otto T.D."/>
            <person name="Quail M.A."/>
            <person name="Sanders M.J."/>
            <person name="van Tonder A."/>
            <person name="Ginger M.L."/>
            <person name="Field M.C."/>
            <person name="Barry J.D."/>
            <person name="Hertz-Fowler C."/>
            <person name="Berriman M."/>
        </authorList>
    </citation>
    <scope>NUCLEOTIDE SEQUENCE</scope>
    <source>
        <strain evidence="1">IL3000</strain>
    </source>
</reference>
<gene>
    <name evidence="1" type="ORF">TCIL3000_10_7880</name>
</gene>
<evidence type="ECO:0000313" key="1">
    <source>
        <dbReference type="EMBL" id="CCC94013.1"/>
    </source>
</evidence>
<accession>G0UX96</accession>
<name>G0UX96_TRYCI</name>
<dbReference type="VEuPathDB" id="TriTrypDB:TcIL3000_10_7880"/>
<sequence length="322" mass="37434">MWKRLRLGRLSSTTRDAGPHKSHVCVALSEQRAELRNLHQYTTARHKSLVKDRLRFSRNWWLTGGNNYELVHEVGHEREATECFTEYAQDSSNDVYLLSTNRLADLPPRDRLNALVGIMRSRWEVKDANRGYDKAKLLLQALECFSEMRALGEIGTFDALKEPDQDTFLQYVEGCARFAQACSHSHPNAVKVLLRAAQICDEMRCSSKRDEMIQVAEGAANSMDRAYAFSRPHDTLKMTPPTLHENETNVRMKNREDLQKRFGDSRPHVLEQRRRIECLRIHRNKPLLLHPMKDNEKYLEWSKTPARPEFDPWTAPSVHNNK</sequence>